<dbReference type="EMBL" id="NTFI01000013">
    <property type="protein sequence ID" value="PHQ23609.1"/>
    <property type="molecule type" value="Genomic_DNA"/>
</dbReference>
<dbReference type="GO" id="GO:0019867">
    <property type="term" value="C:outer membrane"/>
    <property type="evidence" value="ECO:0007669"/>
    <property type="project" value="InterPro"/>
</dbReference>
<evidence type="ECO:0000313" key="3">
    <source>
        <dbReference type="Proteomes" id="UP000229044"/>
    </source>
</evidence>
<dbReference type="OrthoDB" id="7570155at2"/>
<evidence type="ECO:0000313" key="2">
    <source>
        <dbReference type="EMBL" id="PHQ23609.1"/>
    </source>
</evidence>
<dbReference type="Proteomes" id="UP000229044">
    <property type="component" value="Unassembled WGS sequence"/>
</dbReference>
<dbReference type="InterPro" id="IPR009838">
    <property type="entry name" value="T4SS_TraL"/>
</dbReference>
<comment type="caution">
    <text evidence="2">The sequence shown here is derived from an EMBL/GenBank/DDBJ whole genome shotgun (WGS) entry which is preliminary data.</text>
</comment>
<dbReference type="Pfam" id="PF07178">
    <property type="entry name" value="TraL"/>
    <property type="match status" value="1"/>
</dbReference>
<evidence type="ECO:0008006" key="4">
    <source>
        <dbReference type="Google" id="ProtNLM"/>
    </source>
</evidence>
<feature type="transmembrane region" description="Helical" evidence="1">
    <location>
        <begin position="24"/>
        <end position="53"/>
    </location>
</feature>
<proteinExistence type="predicted"/>
<keyword evidence="3" id="KW-1185">Reference proteome</keyword>
<accession>A0A2G1VAN6</accession>
<dbReference type="RefSeq" id="WP_091643629.1">
    <property type="nucleotide sequence ID" value="NZ_KZ319345.1"/>
</dbReference>
<name>A0A2G1VAN6_9GAMM</name>
<organism evidence="2 3">
    <name type="scientific">Marinobacter guineae</name>
    <dbReference type="NCBI Taxonomy" id="432303"/>
    <lineage>
        <taxon>Bacteria</taxon>
        <taxon>Pseudomonadati</taxon>
        <taxon>Pseudomonadota</taxon>
        <taxon>Gammaproteobacteria</taxon>
        <taxon>Pseudomonadales</taxon>
        <taxon>Marinobacteraceae</taxon>
        <taxon>Marinobacter</taxon>
    </lineage>
</organism>
<dbReference type="AlphaFoldDB" id="A0A2G1VAN6"/>
<gene>
    <name evidence="2" type="ORF">CLH62_20215</name>
</gene>
<protein>
    <recommendedName>
        <fullName evidence="4">Type IV conjugative transfer system protein TraL</fullName>
    </recommendedName>
</protein>
<keyword evidence="1" id="KW-1133">Transmembrane helix</keyword>
<keyword evidence="1" id="KW-0812">Transmembrane</keyword>
<evidence type="ECO:0000256" key="1">
    <source>
        <dbReference type="SAM" id="Phobius"/>
    </source>
</evidence>
<reference evidence="2 3" key="1">
    <citation type="submission" date="2017-09" db="EMBL/GenBank/DDBJ databases">
        <title>The draft genome sequences of Marinobacter guineae M3B.</title>
        <authorList>
            <person name="Cao J."/>
        </authorList>
    </citation>
    <scope>NUCLEOTIDE SEQUENCE [LARGE SCALE GENOMIC DNA]</scope>
    <source>
        <strain evidence="2 3">M3B</strain>
    </source>
</reference>
<sequence>MNESRLPIYLHQPLQVLWFDAHEMAIIVIFYLGAAIFGGLAWITLFIGPALLIPMKRKRARGWFSHLAYANGFFELKGYPVPTATKFHE</sequence>
<keyword evidence="1" id="KW-0472">Membrane</keyword>